<gene>
    <name evidence="2" type="ORF">AB6A40_007843</name>
</gene>
<reference evidence="2 3" key="1">
    <citation type="submission" date="2024-08" db="EMBL/GenBank/DDBJ databases">
        <title>Gnathostoma spinigerum genome.</title>
        <authorList>
            <person name="Gonzalez-Bertolin B."/>
            <person name="Monzon S."/>
            <person name="Zaballos A."/>
            <person name="Jimenez P."/>
            <person name="Dekumyoy P."/>
            <person name="Varona S."/>
            <person name="Cuesta I."/>
            <person name="Sumanam S."/>
            <person name="Adisakwattana P."/>
            <person name="Gasser R.B."/>
            <person name="Hernandez-Gonzalez A."/>
            <person name="Young N.D."/>
            <person name="Perteguer M.J."/>
        </authorList>
    </citation>
    <scope>NUCLEOTIDE SEQUENCE [LARGE SCALE GENOMIC DNA]</scope>
    <source>
        <strain evidence="2">AL3</strain>
        <tissue evidence="2">Liver</tissue>
    </source>
</reference>
<feature type="compositionally biased region" description="Basic and acidic residues" evidence="1">
    <location>
        <begin position="141"/>
        <end position="152"/>
    </location>
</feature>
<feature type="region of interest" description="Disordered" evidence="1">
    <location>
        <begin position="45"/>
        <end position="249"/>
    </location>
</feature>
<dbReference type="EMBL" id="JBGFUD010006658">
    <property type="protein sequence ID" value="MFH4981134.1"/>
    <property type="molecule type" value="Genomic_DNA"/>
</dbReference>
<dbReference type="AlphaFoldDB" id="A0ABD6EMF1"/>
<protein>
    <submittedName>
        <fullName evidence="2">Uncharacterized protein</fullName>
    </submittedName>
</protein>
<keyword evidence="3" id="KW-1185">Reference proteome</keyword>
<feature type="region of interest" description="Disordered" evidence="1">
    <location>
        <begin position="1"/>
        <end position="23"/>
    </location>
</feature>
<accession>A0ABD6EMF1</accession>
<proteinExistence type="predicted"/>
<dbReference type="Proteomes" id="UP001608902">
    <property type="component" value="Unassembled WGS sequence"/>
</dbReference>
<feature type="compositionally biased region" description="Basic and acidic residues" evidence="1">
    <location>
        <begin position="72"/>
        <end position="123"/>
    </location>
</feature>
<feature type="compositionally biased region" description="Basic and acidic residues" evidence="1">
    <location>
        <begin position="161"/>
        <end position="170"/>
    </location>
</feature>
<feature type="compositionally biased region" description="Basic and acidic residues" evidence="1">
    <location>
        <begin position="216"/>
        <end position="246"/>
    </location>
</feature>
<organism evidence="2 3">
    <name type="scientific">Gnathostoma spinigerum</name>
    <dbReference type="NCBI Taxonomy" id="75299"/>
    <lineage>
        <taxon>Eukaryota</taxon>
        <taxon>Metazoa</taxon>
        <taxon>Ecdysozoa</taxon>
        <taxon>Nematoda</taxon>
        <taxon>Chromadorea</taxon>
        <taxon>Rhabditida</taxon>
        <taxon>Spirurina</taxon>
        <taxon>Gnathostomatomorpha</taxon>
        <taxon>Gnathostomatoidea</taxon>
        <taxon>Gnathostomatidae</taxon>
        <taxon>Gnathostoma</taxon>
    </lineage>
</organism>
<comment type="caution">
    <text evidence="2">The sequence shown here is derived from an EMBL/GenBank/DDBJ whole genome shotgun (WGS) entry which is preliminary data.</text>
</comment>
<name>A0ABD6EMF1_9BILA</name>
<evidence type="ECO:0000256" key="1">
    <source>
        <dbReference type="SAM" id="MobiDB-lite"/>
    </source>
</evidence>
<feature type="compositionally biased region" description="Polar residues" evidence="1">
    <location>
        <begin position="171"/>
        <end position="183"/>
    </location>
</feature>
<evidence type="ECO:0000313" key="3">
    <source>
        <dbReference type="Proteomes" id="UP001608902"/>
    </source>
</evidence>
<sequence length="370" mass="41891">MTQKQRFRDNSSSQKESASDMNENNVKAFFKSFGEEIQEAFEASLLGQKKNSLKEEPQCSSRNRSSVKSKQKRIEQKKDDKLEEDKSSSTDKVPRKSGEFEKRDKERYRSTEERNSIDSERKGAIKKQRNKDSLSSYSKRKSTENRSVEQTRKRAVKPKKEKYYKSEDSCSVRSAGSVNSSAGRSKGRVGEKISTNSDSTEDSDLRNVRCAESTDEEHAEKIGLLENVKEKNAENERQSDYGKEHPSLLSKGTKIESSDVDHNDVIERGKVGERVEVGHAKGHSSDGRSAELNISFSSLDDGVKTEYKLDEKNTLTIYRQSAPSDEIVVYRLQNVDGRRIILEKTPQSALLMSTGVGGKCRRYIACQRVE</sequence>
<evidence type="ECO:0000313" key="2">
    <source>
        <dbReference type="EMBL" id="MFH4981134.1"/>
    </source>
</evidence>